<dbReference type="InterPro" id="IPR005950">
    <property type="entry name" value="ModA"/>
</dbReference>
<evidence type="ECO:0000313" key="6">
    <source>
        <dbReference type="Proteomes" id="UP001260872"/>
    </source>
</evidence>
<keyword evidence="6" id="KW-1185">Reference proteome</keyword>
<dbReference type="RefSeq" id="WP_310538088.1">
    <property type="nucleotide sequence ID" value="NZ_BAAAOC010000077.1"/>
</dbReference>
<gene>
    <name evidence="5" type="primary">modA</name>
    <name evidence="5" type="ORF">RH857_11335</name>
</gene>
<protein>
    <submittedName>
        <fullName evidence="5">Molybdate ABC transporter substrate-binding protein</fullName>
    </submittedName>
</protein>
<evidence type="ECO:0000256" key="1">
    <source>
        <dbReference type="ARBA" id="ARBA00009175"/>
    </source>
</evidence>
<evidence type="ECO:0000256" key="4">
    <source>
        <dbReference type="SAM" id="SignalP"/>
    </source>
</evidence>
<dbReference type="EMBL" id="JAVKGT010000034">
    <property type="protein sequence ID" value="MDR5712715.1"/>
    <property type="molecule type" value="Genomic_DNA"/>
</dbReference>
<dbReference type="NCBIfam" id="TIGR01256">
    <property type="entry name" value="modA"/>
    <property type="match status" value="1"/>
</dbReference>
<comment type="similarity">
    <text evidence="1">Belongs to the bacterial solute-binding protein ModA family.</text>
</comment>
<dbReference type="PANTHER" id="PTHR30632">
    <property type="entry name" value="MOLYBDATE-BINDING PERIPLASMIC PROTEIN"/>
    <property type="match status" value="1"/>
</dbReference>
<organism evidence="5 6">
    <name type="scientific">Nesterenkonia flava</name>
    <dbReference type="NCBI Taxonomy" id="469799"/>
    <lineage>
        <taxon>Bacteria</taxon>
        <taxon>Bacillati</taxon>
        <taxon>Actinomycetota</taxon>
        <taxon>Actinomycetes</taxon>
        <taxon>Micrococcales</taxon>
        <taxon>Micrococcaceae</taxon>
        <taxon>Nesterenkonia</taxon>
    </lineage>
</organism>
<dbReference type="Pfam" id="PF13531">
    <property type="entry name" value="SBP_bac_11"/>
    <property type="match status" value="1"/>
</dbReference>
<keyword evidence="3 4" id="KW-0732">Signal</keyword>
<dbReference type="InterPro" id="IPR050682">
    <property type="entry name" value="ModA/WtpA"/>
</dbReference>
<reference evidence="6" key="1">
    <citation type="submission" date="2023-07" db="EMBL/GenBank/DDBJ databases">
        <title>Description of three actinobacteria isolated from air of manufacturing shop in a pharmaceutical factory.</title>
        <authorList>
            <person name="Zhang D.-F."/>
        </authorList>
    </citation>
    <scope>NUCLEOTIDE SEQUENCE [LARGE SCALE GENOMIC DNA]</scope>
    <source>
        <strain evidence="6">CCTCC AB 207010</strain>
    </source>
</reference>
<dbReference type="PANTHER" id="PTHR30632:SF0">
    <property type="entry name" value="SULFATE-BINDING PROTEIN"/>
    <property type="match status" value="1"/>
</dbReference>
<dbReference type="PROSITE" id="PS51257">
    <property type="entry name" value="PROKAR_LIPOPROTEIN"/>
    <property type="match status" value="1"/>
</dbReference>
<accession>A0ABU1FVL7</accession>
<name>A0ABU1FVL7_9MICC</name>
<keyword evidence="2" id="KW-0479">Metal-binding</keyword>
<comment type="caution">
    <text evidence="5">The sequence shown here is derived from an EMBL/GenBank/DDBJ whole genome shotgun (WGS) entry which is preliminary data.</text>
</comment>
<evidence type="ECO:0000313" key="5">
    <source>
        <dbReference type="EMBL" id="MDR5712715.1"/>
    </source>
</evidence>
<dbReference type="SUPFAM" id="SSF53850">
    <property type="entry name" value="Periplasmic binding protein-like II"/>
    <property type="match status" value="1"/>
</dbReference>
<sequence length="262" mass="27388">MRLRGRRRSAAVLACTAALGLSACGGSDGAGEDGTLTVFAAASLHETFEDIGELYTQETGRQVGFTFAGSSGLVEQLSHGAPADVLATADEASMDRARELDLVEGGPEVFVSNHLVLITPAENPANIATLEDAAEDGVETVLCAVQVPCGAAAQQLLEATGVEITPVSEETSVTDVLGRVRTGEADTGLVYATDALQAGDQVRTFPVPGAEDQPNAYPIAQMRETEQPVAATEFITFVLEDERARQILEDAGFSPPDGREPQ</sequence>
<dbReference type="Proteomes" id="UP001260872">
    <property type="component" value="Unassembled WGS sequence"/>
</dbReference>
<evidence type="ECO:0000256" key="3">
    <source>
        <dbReference type="ARBA" id="ARBA00022729"/>
    </source>
</evidence>
<proteinExistence type="inferred from homology"/>
<evidence type="ECO:0000256" key="2">
    <source>
        <dbReference type="ARBA" id="ARBA00022723"/>
    </source>
</evidence>
<dbReference type="PIRSF" id="PIRSF004846">
    <property type="entry name" value="ModA"/>
    <property type="match status" value="1"/>
</dbReference>
<dbReference type="Gene3D" id="3.40.190.10">
    <property type="entry name" value="Periplasmic binding protein-like II"/>
    <property type="match status" value="2"/>
</dbReference>
<feature type="chain" id="PRO_5046785126" evidence="4">
    <location>
        <begin position="24"/>
        <end position="262"/>
    </location>
</feature>
<feature type="signal peptide" evidence="4">
    <location>
        <begin position="1"/>
        <end position="23"/>
    </location>
</feature>